<comment type="subcellular location">
    <subcellularLocation>
        <location evidence="2">Cell membrane</location>
    </subcellularLocation>
    <subcellularLocation>
        <location evidence="1">Membrane</location>
        <topology evidence="1">Single-pass membrane protein</topology>
    </subcellularLocation>
</comment>
<organism evidence="10 11">
    <name type="scientific">Acidicapsa dinghuensis</name>
    <dbReference type="NCBI Taxonomy" id="2218256"/>
    <lineage>
        <taxon>Bacteria</taxon>
        <taxon>Pseudomonadati</taxon>
        <taxon>Acidobacteriota</taxon>
        <taxon>Terriglobia</taxon>
        <taxon>Terriglobales</taxon>
        <taxon>Acidobacteriaceae</taxon>
        <taxon>Acidicapsa</taxon>
    </lineage>
</organism>
<dbReference type="PANTHER" id="PTHR37461:SF1">
    <property type="entry name" value="ANTI-SIGMA-K FACTOR RSKA"/>
    <property type="match status" value="1"/>
</dbReference>
<dbReference type="Gene3D" id="1.10.10.1320">
    <property type="entry name" value="Anti-sigma factor, zinc-finger domain"/>
    <property type="match status" value="1"/>
</dbReference>
<evidence type="ECO:0000313" key="10">
    <source>
        <dbReference type="EMBL" id="MFC5864511.1"/>
    </source>
</evidence>
<dbReference type="Pfam" id="PF10099">
    <property type="entry name" value="RskA_C"/>
    <property type="match status" value="1"/>
</dbReference>
<dbReference type="InterPro" id="IPR018764">
    <property type="entry name" value="RskA_C"/>
</dbReference>
<evidence type="ECO:0000256" key="1">
    <source>
        <dbReference type="ARBA" id="ARBA00004167"/>
    </source>
</evidence>
<keyword evidence="3" id="KW-1003">Cell membrane</keyword>
<dbReference type="InterPro" id="IPR051474">
    <property type="entry name" value="Anti-sigma-K/W_factor"/>
</dbReference>
<dbReference type="PANTHER" id="PTHR37461">
    <property type="entry name" value="ANTI-SIGMA-K FACTOR RSKA"/>
    <property type="match status" value="1"/>
</dbReference>
<feature type="domain" description="Anti-sigma K factor RskA C-terminal" evidence="9">
    <location>
        <begin position="113"/>
        <end position="266"/>
    </location>
</feature>
<sequence length="272" mass="29863">MSNHAFHLEEDDLIQYALGTLKDTQLTQFTAHISLCNVCRGRLAQYRTDLAVFGAVQPPSSLPDGARERFLARLNNPAPSPSALEKIRTRSRAYLFSKAFRHWMDTPAPLLILSGALAIALTFVGYDDLSHIHQLRQMQPEINRFERESSKFQELEDFLRGTNAQDATLRRGINTNKEPEGHVLYSAVNGRLVFTATNMPGPPPGKTYELWVLPANGGNPIPAGTFTPDLQGSAAIVFPEIPANVQASSFGVTVEDQGGSNTPTLPIYMSGQ</sequence>
<keyword evidence="5" id="KW-1133">Transmembrane helix</keyword>
<dbReference type="RefSeq" id="WP_263333076.1">
    <property type="nucleotide sequence ID" value="NZ_JAGSYH010000001.1"/>
</dbReference>
<accession>A0ABW1EKX9</accession>
<dbReference type="Proteomes" id="UP001596091">
    <property type="component" value="Unassembled WGS sequence"/>
</dbReference>
<evidence type="ECO:0000256" key="5">
    <source>
        <dbReference type="ARBA" id="ARBA00022989"/>
    </source>
</evidence>
<evidence type="ECO:0000256" key="7">
    <source>
        <dbReference type="ARBA" id="ARBA00029829"/>
    </source>
</evidence>
<proteinExistence type="predicted"/>
<name>A0ABW1EKX9_9BACT</name>
<comment type="caution">
    <text evidence="10">The sequence shown here is derived from an EMBL/GenBank/DDBJ whole genome shotgun (WGS) entry which is preliminary data.</text>
</comment>
<evidence type="ECO:0000313" key="11">
    <source>
        <dbReference type="Proteomes" id="UP001596091"/>
    </source>
</evidence>
<evidence type="ECO:0000256" key="6">
    <source>
        <dbReference type="ARBA" id="ARBA00023136"/>
    </source>
</evidence>
<keyword evidence="11" id="KW-1185">Reference proteome</keyword>
<protein>
    <recommendedName>
        <fullName evidence="8">Regulator of SigK</fullName>
    </recommendedName>
    <alternativeName>
        <fullName evidence="7">Sigma-K anti-sigma factor RskA</fullName>
    </alternativeName>
</protein>
<evidence type="ECO:0000259" key="9">
    <source>
        <dbReference type="Pfam" id="PF10099"/>
    </source>
</evidence>
<gene>
    <name evidence="10" type="ORF">ACFPT7_19545</name>
</gene>
<evidence type="ECO:0000256" key="8">
    <source>
        <dbReference type="ARBA" id="ARBA00030803"/>
    </source>
</evidence>
<reference evidence="11" key="1">
    <citation type="journal article" date="2019" name="Int. J. Syst. Evol. Microbiol.">
        <title>The Global Catalogue of Microorganisms (GCM) 10K type strain sequencing project: providing services to taxonomists for standard genome sequencing and annotation.</title>
        <authorList>
            <consortium name="The Broad Institute Genomics Platform"/>
            <consortium name="The Broad Institute Genome Sequencing Center for Infectious Disease"/>
            <person name="Wu L."/>
            <person name="Ma J."/>
        </authorList>
    </citation>
    <scope>NUCLEOTIDE SEQUENCE [LARGE SCALE GENOMIC DNA]</scope>
    <source>
        <strain evidence="11">JCM 4087</strain>
    </source>
</reference>
<keyword evidence="6" id="KW-0472">Membrane</keyword>
<dbReference type="InterPro" id="IPR041916">
    <property type="entry name" value="Anti_sigma_zinc_sf"/>
</dbReference>
<keyword evidence="4" id="KW-0812">Transmembrane</keyword>
<dbReference type="EMBL" id="JBHSPH010000010">
    <property type="protein sequence ID" value="MFC5864511.1"/>
    <property type="molecule type" value="Genomic_DNA"/>
</dbReference>
<evidence type="ECO:0000256" key="4">
    <source>
        <dbReference type="ARBA" id="ARBA00022692"/>
    </source>
</evidence>
<evidence type="ECO:0000256" key="3">
    <source>
        <dbReference type="ARBA" id="ARBA00022475"/>
    </source>
</evidence>
<evidence type="ECO:0000256" key="2">
    <source>
        <dbReference type="ARBA" id="ARBA00004236"/>
    </source>
</evidence>